<dbReference type="Proteomes" id="UP000608071">
    <property type="component" value="Unassembled WGS sequence"/>
</dbReference>
<evidence type="ECO:0000313" key="7">
    <source>
        <dbReference type="EMBL" id="MBD7969981.1"/>
    </source>
</evidence>
<dbReference type="InterPro" id="IPR011257">
    <property type="entry name" value="DNA_glycosylase"/>
</dbReference>
<sequence>MTTPEKDMPVLNSNDPHIVAGISANHIETERKLMLPEPFNYSEVLYYLNRSTLECLHEVEEERIYKSLDIQGRHIPVEIRYEALSHALCIRCLCAEPVSAEDWNLIFLYIKEWFDLRRDLVPFYQLAEDDPLLGPLVQSLNGLRIIGVPDLFEALCWAVIGQQINLTFAYTLKKRLVENFGETYECNGRTYYRFPSPSALLGSNTLATLRELQFTTKKAEYMVDIAGRVVRGELQKETLLASGYEAAEETLLRIRGIGPWSAHYVMMRCLRNPAAFPIGDAGLHAALKKQLGLSAKPSPAEIRDIFEAWKGYEAYAVFYLWRSLTLS</sequence>
<feature type="domain" description="HhH-GPD" evidence="5">
    <location>
        <begin position="160"/>
        <end position="325"/>
    </location>
</feature>
<evidence type="ECO:0000256" key="4">
    <source>
        <dbReference type="ARBA" id="ARBA00023204"/>
    </source>
</evidence>
<evidence type="ECO:0000259" key="5">
    <source>
        <dbReference type="SMART" id="SM00478"/>
    </source>
</evidence>
<accession>A0ABR8T2J9</accession>
<name>A0ABR8T2J9_9BACL</name>
<dbReference type="EC" id="3.2.2.21" evidence="2"/>
<dbReference type="Gene3D" id="3.30.310.20">
    <property type="entry name" value="DNA-3-methyladenine glycosylase AlkA, N-terminal domain"/>
    <property type="match status" value="1"/>
</dbReference>
<dbReference type="Gene3D" id="1.10.1670.10">
    <property type="entry name" value="Helix-hairpin-Helix base-excision DNA repair enzymes (C-terminal)"/>
    <property type="match status" value="1"/>
</dbReference>
<protein>
    <recommendedName>
        <fullName evidence="2">DNA-3-methyladenine glycosylase II</fullName>
        <ecNumber evidence="2">3.2.2.21</ecNumber>
    </recommendedName>
</protein>
<comment type="catalytic activity">
    <reaction evidence="1">
        <text>Hydrolysis of alkylated DNA, releasing 3-methyladenine, 3-methylguanine, 7-methylguanine and 7-methyladenine.</text>
        <dbReference type="EC" id="3.2.2.21"/>
    </reaction>
</comment>
<evidence type="ECO:0000256" key="1">
    <source>
        <dbReference type="ARBA" id="ARBA00000086"/>
    </source>
</evidence>
<evidence type="ECO:0000256" key="2">
    <source>
        <dbReference type="ARBA" id="ARBA00012000"/>
    </source>
</evidence>
<organism evidence="7 8">
    <name type="scientific">Paenibacillus gallinarum</name>
    <dbReference type="NCBI Taxonomy" id="2762232"/>
    <lineage>
        <taxon>Bacteria</taxon>
        <taxon>Bacillati</taxon>
        <taxon>Bacillota</taxon>
        <taxon>Bacilli</taxon>
        <taxon>Bacillales</taxon>
        <taxon>Paenibacillaceae</taxon>
        <taxon>Paenibacillus</taxon>
    </lineage>
</organism>
<dbReference type="RefSeq" id="WP_191802585.1">
    <property type="nucleotide sequence ID" value="NZ_JACSQL010000009.1"/>
</dbReference>
<gene>
    <name evidence="7" type="ORF">H9647_18125</name>
</gene>
<dbReference type="SMART" id="SM01009">
    <property type="entry name" value="AlkA_N"/>
    <property type="match status" value="1"/>
</dbReference>
<feature type="domain" description="DNA-3-methyladenine glycosylase AlkA N-terminal" evidence="6">
    <location>
        <begin position="32"/>
        <end position="150"/>
    </location>
</feature>
<dbReference type="Gene3D" id="1.10.340.30">
    <property type="entry name" value="Hypothetical protein, domain 2"/>
    <property type="match status" value="1"/>
</dbReference>
<dbReference type="EMBL" id="JACSQL010000009">
    <property type="protein sequence ID" value="MBD7969981.1"/>
    <property type="molecule type" value="Genomic_DNA"/>
</dbReference>
<evidence type="ECO:0000256" key="3">
    <source>
        <dbReference type="ARBA" id="ARBA00022763"/>
    </source>
</evidence>
<dbReference type="InterPro" id="IPR003265">
    <property type="entry name" value="HhH-GPD_domain"/>
</dbReference>
<dbReference type="PANTHER" id="PTHR43003">
    <property type="entry name" value="DNA-3-METHYLADENINE GLYCOSYLASE"/>
    <property type="match status" value="1"/>
</dbReference>
<evidence type="ECO:0000259" key="6">
    <source>
        <dbReference type="SMART" id="SM01009"/>
    </source>
</evidence>
<keyword evidence="8" id="KW-1185">Reference proteome</keyword>
<dbReference type="InterPro" id="IPR023170">
    <property type="entry name" value="HhH_base_excis_C"/>
</dbReference>
<dbReference type="CDD" id="cd00056">
    <property type="entry name" value="ENDO3c"/>
    <property type="match status" value="1"/>
</dbReference>
<dbReference type="Pfam" id="PF06029">
    <property type="entry name" value="AlkA_N"/>
    <property type="match status" value="1"/>
</dbReference>
<dbReference type="InterPro" id="IPR037046">
    <property type="entry name" value="AlkA_N_sf"/>
</dbReference>
<keyword evidence="4" id="KW-0234">DNA repair</keyword>
<dbReference type="PANTHER" id="PTHR43003:SF12">
    <property type="entry name" value="DNA-3-METHYLADENINE GLYCOSYLASE"/>
    <property type="match status" value="1"/>
</dbReference>
<keyword evidence="3" id="KW-0227">DNA damage</keyword>
<dbReference type="InterPro" id="IPR010316">
    <property type="entry name" value="AlkA_N"/>
</dbReference>
<dbReference type="InterPro" id="IPR051912">
    <property type="entry name" value="Alkylbase_DNA_Glycosylase/TA"/>
</dbReference>
<reference evidence="7 8" key="1">
    <citation type="submission" date="2020-08" db="EMBL/GenBank/DDBJ databases">
        <title>A Genomic Blueprint of the Chicken Gut Microbiome.</title>
        <authorList>
            <person name="Gilroy R."/>
            <person name="Ravi A."/>
            <person name="Getino M."/>
            <person name="Pursley I."/>
            <person name="Horton D.L."/>
            <person name="Alikhan N.-F."/>
            <person name="Baker D."/>
            <person name="Gharbi K."/>
            <person name="Hall N."/>
            <person name="Watson M."/>
            <person name="Adriaenssens E.M."/>
            <person name="Foster-Nyarko E."/>
            <person name="Jarju S."/>
            <person name="Secka A."/>
            <person name="Antonio M."/>
            <person name="Oren A."/>
            <person name="Chaudhuri R."/>
            <person name="La Ragione R.M."/>
            <person name="Hildebrand F."/>
            <person name="Pallen M.J."/>
        </authorList>
    </citation>
    <scope>NUCLEOTIDE SEQUENCE [LARGE SCALE GENOMIC DNA]</scope>
    <source>
        <strain evidence="7 8">Sa2BVA9</strain>
    </source>
</reference>
<dbReference type="SMART" id="SM00478">
    <property type="entry name" value="ENDO3c"/>
    <property type="match status" value="1"/>
</dbReference>
<dbReference type="SUPFAM" id="SSF48150">
    <property type="entry name" value="DNA-glycosylase"/>
    <property type="match status" value="1"/>
</dbReference>
<comment type="caution">
    <text evidence="7">The sequence shown here is derived from an EMBL/GenBank/DDBJ whole genome shotgun (WGS) entry which is preliminary data.</text>
</comment>
<evidence type="ECO:0000313" key="8">
    <source>
        <dbReference type="Proteomes" id="UP000608071"/>
    </source>
</evidence>
<proteinExistence type="predicted"/>
<dbReference type="Pfam" id="PF00730">
    <property type="entry name" value="HhH-GPD"/>
    <property type="match status" value="1"/>
</dbReference>